<dbReference type="EMBL" id="CAUYUJ010006891">
    <property type="protein sequence ID" value="CAK0818962.1"/>
    <property type="molecule type" value="Genomic_DNA"/>
</dbReference>
<feature type="region of interest" description="Disordered" evidence="2">
    <location>
        <begin position="258"/>
        <end position="282"/>
    </location>
</feature>
<keyword evidence="1" id="KW-0175">Coiled coil</keyword>
<gene>
    <name evidence="3" type="ORF">PCOR1329_LOCUS21072</name>
</gene>
<sequence length="612" mass="65946">MEMAAELLTEGYELWANRAELDLREILGVEIPAGLKWLGAQPRALKAEFGDGGPEPDAALAGASRLPAYARAAAAGPFWVVSGAVAGCSMAAAYTRVFALHSLDRAALKLGADFDGLGGETGGAAQVVLGHFQSRLRSKQVSLMGGSSMGARLQRDLDCRQRRARRLRGWTGTFPIGDPPGLGTGRRQPATAVGAVEASEKLAPKTTPIAMVIKLLKDLTAKVEAQGKEEAANYDKYSCFCKEQADGKLYAIETSEKKIEDKSAGRPGTHGRPGGAGQRDFDAVPGDDIVALEGEIKTLDEARVEEHEKYQADNAEMVAAIDACERATEALKDSKAAMEGKAELNTKLAQVHAAASSGARKGFVVLTAEQEAALSELSRGPTDGKAYESTYHSNEVIEVLDDLKNQFTKEKNDLDTTEFENKKLYDNIRLEKSNEKKFKEMDKAEKERVEAEKSAEKAAAVEAQYVETRAKTADEEFMGVLKSECEEKAAFWDQRSRTRAEELQALATAIESLESGAAPNWSANKKLNDLQTHKKTPSFLQLRGGRSGRKADGRAKAMALLSSASERLHSSMLAMVSLRVEASQQATQGGRQEDPGPVGSWKPHGPHRTPGG</sequence>
<comment type="caution">
    <text evidence="3">The sequence shown here is derived from an EMBL/GenBank/DDBJ whole genome shotgun (WGS) entry which is preliminary data.</text>
</comment>
<reference evidence="3" key="1">
    <citation type="submission" date="2023-10" db="EMBL/GenBank/DDBJ databases">
        <authorList>
            <person name="Chen Y."/>
            <person name="Shah S."/>
            <person name="Dougan E. K."/>
            <person name="Thang M."/>
            <person name="Chan C."/>
        </authorList>
    </citation>
    <scope>NUCLEOTIDE SEQUENCE [LARGE SCALE GENOMIC DNA]</scope>
</reference>
<protein>
    <submittedName>
        <fullName evidence="3">Uncharacterized protein</fullName>
    </submittedName>
</protein>
<feature type="region of interest" description="Disordered" evidence="2">
    <location>
        <begin position="519"/>
        <end position="554"/>
    </location>
</feature>
<feature type="coiled-coil region" evidence="1">
    <location>
        <begin position="400"/>
        <end position="464"/>
    </location>
</feature>
<name>A0ABN9RIN4_9DINO</name>
<proteinExistence type="predicted"/>
<evidence type="ECO:0000313" key="4">
    <source>
        <dbReference type="Proteomes" id="UP001189429"/>
    </source>
</evidence>
<evidence type="ECO:0000256" key="2">
    <source>
        <dbReference type="SAM" id="MobiDB-lite"/>
    </source>
</evidence>
<accession>A0ABN9RIN4</accession>
<dbReference type="Proteomes" id="UP001189429">
    <property type="component" value="Unassembled WGS sequence"/>
</dbReference>
<keyword evidence="4" id="KW-1185">Reference proteome</keyword>
<evidence type="ECO:0000313" key="3">
    <source>
        <dbReference type="EMBL" id="CAK0818962.1"/>
    </source>
</evidence>
<evidence type="ECO:0000256" key="1">
    <source>
        <dbReference type="SAM" id="Coils"/>
    </source>
</evidence>
<organism evidence="3 4">
    <name type="scientific">Prorocentrum cordatum</name>
    <dbReference type="NCBI Taxonomy" id="2364126"/>
    <lineage>
        <taxon>Eukaryota</taxon>
        <taxon>Sar</taxon>
        <taxon>Alveolata</taxon>
        <taxon>Dinophyceae</taxon>
        <taxon>Prorocentrales</taxon>
        <taxon>Prorocentraceae</taxon>
        <taxon>Prorocentrum</taxon>
    </lineage>
</organism>
<feature type="region of interest" description="Disordered" evidence="2">
    <location>
        <begin position="579"/>
        <end position="612"/>
    </location>
</feature>